<dbReference type="EMBL" id="CP019474">
    <property type="protein sequence ID" value="UQC77731.1"/>
    <property type="molecule type" value="Genomic_DNA"/>
</dbReference>
<dbReference type="GeneID" id="73337237"/>
<sequence length="358" mass="39144">MRGKSNRQDRWLATSDKLCQEEQSQDGQPGGNHDTFVPYQRTQHSLIAPPKPANSSGCKLPKTKVRTIICGVEWGQHHLVLGHWTGQYLEPTTGFGPAATCRSADSLDPLFADSGTMQMAEKGRTGSLFQSKRKINPSASYPSQKTGLRRQRTCLVVRTRPVTHLDVGPRPWVADDPQFSPKDSAHWTSLDRMGEPGARGVVARGNAVPGDPGTVWDPSAALAFHHFLIQLSGRRSKPALEAVSTGAPSVLLSVLVAQTVRDDETEFPDVTAPPAFIKVEYQSRGYTLVLKRRLAGHLNCVLDQRGCPSPCQGAPLETGRLRHPPYHRTVLVPSFSQPSRTRSFFTSTVGTAMQPAID</sequence>
<protein>
    <submittedName>
        <fullName evidence="2">Uncharacterized protein</fullName>
    </submittedName>
</protein>
<proteinExistence type="predicted"/>
<evidence type="ECO:0000313" key="2">
    <source>
        <dbReference type="EMBL" id="UQC77731.1"/>
    </source>
</evidence>
<organism evidence="2 3">
    <name type="scientific">Colletotrichum lupini</name>
    <dbReference type="NCBI Taxonomy" id="145971"/>
    <lineage>
        <taxon>Eukaryota</taxon>
        <taxon>Fungi</taxon>
        <taxon>Dikarya</taxon>
        <taxon>Ascomycota</taxon>
        <taxon>Pezizomycotina</taxon>
        <taxon>Sordariomycetes</taxon>
        <taxon>Hypocreomycetidae</taxon>
        <taxon>Glomerellales</taxon>
        <taxon>Glomerellaceae</taxon>
        <taxon>Colletotrichum</taxon>
        <taxon>Colletotrichum acutatum species complex</taxon>
    </lineage>
</organism>
<evidence type="ECO:0000313" key="3">
    <source>
        <dbReference type="Proteomes" id="UP000830671"/>
    </source>
</evidence>
<accession>A0A9Q8SI19</accession>
<gene>
    <name evidence="2" type="ORF">CLUP02_03202</name>
</gene>
<feature type="region of interest" description="Disordered" evidence="1">
    <location>
        <begin position="1"/>
        <end position="37"/>
    </location>
</feature>
<keyword evidence="3" id="KW-1185">Reference proteome</keyword>
<dbReference type="Proteomes" id="UP000830671">
    <property type="component" value="Chromosome 2"/>
</dbReference>
<dbReference type="KEGG" id="clup:CLUP02_03202"/>
<reference evidence="2" key="1">
    <citation type="journal article" date="2021" name="Mol. Plant Microbe Interact.">
        <title>Complete Genome Sequence of the Plant-Pathogenic Fungus Colletotrichum lupini.</title>
        <authorList>
            <person name="Baroncelli R."/>
            <person name="Pensec F."/>
            <person name="Da Lio D."/>
            <person name="Boufleur T."/>
            <person name="Vicente I."/>
            <person name="Sarrocco S."/>
            <person name="Picot A."/>
            <person name="Baraldi E."/>
            <person name="Sukno S."/>
            <person name="Thon M."/>
            <person name="Le Floch G."/>
        </authorList>
    </citation>
    <scope>NUCLEOTIDE SEQUENCE</scope>
    <source>
        <strain evidence="2">IMI 504893</strain>
    </source>
</reference>
<evidence type="ECO:0000256" key="1">
    <source>
        <dbReference type="SAM" id="MobiDB-lite"/>
    </source>
</evidence>
<feature type="compositionally biased region" description="Basic and acidic residues" evidence="1">
    <location>
        <begin position="1"/>
        <end position="10"/>
    </location>
</feature>
<name>A0A9Q8SI19_9PEZI</name>
<dbReference type="AlphaFoldDB" id="A0A9Q8SI19"/>
<dbReference type="RefSeq" id="XP_049139370.1">
    <property type="nucleotide sequence ID" value="XM_049282227.1"/>
</dbReference>